<gene>
    <name evidence="6" type="ORF">LEA_03327</name>
</gene>
<dbReference type="Pfam" id="PF07992">
    <property type="entry name" value="Pyr_redox_2"/>
    <property type="match status" value="1"/>
</dbReference>
<dbReference type="PRINTS" id="PR00368">
    <property type="entry name" value="FADPNR"/>
</dbReference>
<evidence type="ECO:0000256" key="1">
    <source>
        <dbReference type="ARBA" id="ARBA00001917"/>
    </source>
</evidence>
<dbReference type="EMBL" id="AJWY01002207">
    <property type="protein sequence ID" value="EKC78589.1"/>
    <property type="molecule type" value="Genomic_DNA"/>
</dbReference>
<evidence type="ECO:0000259" key="5">
    <source>
        <dbReference type="Pfam" id="PF07992"/>
    </source>
</evidence>
<reference evidence="6" key="1">
    <citation type="journal article" date="2013" name="Environ. Microbiol.">
        <title>Microbiota from the distal guts of lean and obese adolescents exhibit partial functional redundancy besides clear differences in community structure.</title>
        <authorList>
            <person name="Ferrer M."/>
            <person name="Ruiz A."/>
            <person name="Lanza F."/>
            <person name="Haange S.B."/>
            <person name="Oberbach A."/>
            <person name="Till H."/>
            <person name="Bargiela R."/>
            <person name="Campoy C."/>
            <person name="Segura M.T."/>
            <person name="Richter M."/>
            <person name="von Bergen M."/>
            <person name="Seifert J."/>
            <person name="Suarez A."/>
        </authorList>
    </citation>
    <scope>NUCLEOTIDE SEQUENCE</scope>
</reference>
<dbReference type="PRINTS" id="PR00411">
    <property type="entry name" value="PNDRDTASEI"/>
</dbReference>
<dbReference type="Gene3D" id="3.40.50.720">
    <property type="entry name" value="NAD(P)-binding Rossmann-like Domain"/>
    <property type="match status" value="1"/>
</dbReference>
<evidence type="ECO:0000256" key="2">
    <source>
        <dbReference type="ARBA" id="ARBA00022630"/>
    </source>
</evidence>
<dbReference type="GO" id="GO:0016491">
    <property type="term" value="F:oxidoreductase activity"/>
    <property type="evidence" value="ECO:0007669"/>
    <property type="project" value="UniProtKB-KW"/>
</dbReference>
<comment type="cofactor">
    <cofactor evidence="1">
        <name>FMN</name>
        <dbReference type="ChEBI" id="CHEBI:58210"/>
    </cofactor>
</comment>
<evidence type="ECO:0000256" key="3">
    <source>
        <dbReference type="ARBA" id="ARBA00022643"/>
    </source>
</evidence>
<evidence type="ECO:0000313" key="6">
    <source>
        <dbReference type="EMBL" id="EKC78589.1"/>
    </source>
</evidence>
<evidence type="ECO:0000256" key="4">
    <source>
        <dbReference type="ARBA" id="ARBA00023002"/>
    </source>
</evidence>
<dbReference type="Gene3D" id="3.50.50.60">
    <property type="entry name" value="FAD/NAD(P)-binding domain"/>
    <property type="match status" value="1"/>
</dbReference>
<keyword evidence="2" id="KW-0285">Flavoprotein</keyword>
<keyword evidence="4" id="KW-0560">Oxidoreductase</keyword>
<dbReference type="InterPro" id="IPR036188">
    <property type="entry name" value="FAD/NAD-bd_sf"/>
</dbReference>
<name>K1UF49_9ZZZZ</name>
<dbReference type="PANTHER" id="PTHR42917">
    <property type="entry name" value="2,4-DIENOYL-COA REDUCTASE"/>
    <property type="match status" value="1"/>
</dbReference>
<feature type="non-terminal residue" evidence="6">
    <location>
        <position position="225"/>
    </location>
</feature>
<dbReference type="PANTHER" id="PTHR42917:SF2">
    <property type="entry name" value="2,4-DIENOYL-COA REDUCTASE [(2E)-ENOYL-COA-PRODUCING]"/>
    <property type="match status" value="1"/>
</dbReference>
<dbReference type="SUPFAM" id="SSF51905">
    <property type="entry name" value="FAD/NAD(P)-binding domain"/>
    <property type="match status" value="1"/>
</dbReference>
<feature type="domain" description="FAD/NAD(P)-binding" evidence="5">
    <location>
        <begin position="21"/>
        <end position="224"/>
    </location>
</feature>
<accession>K1UF49</accession>
<dbReference type="InterPro" id="IPR051793">
    <property type="entry name" value="NADH:flavin_oxidoreductase"/>
</dbReference>
<proteinExistence type="predicted"/>
<sequence length="225" mass="24769">ALNPTTMQHNKYKIVPTRHPKKVAIIGGGIGGMECALVLKQRGHKPVLFEKTNELGGLFLTASAMSFKENDKELIEWYKKEVAKQGIDIRFNTEVTDLGTMRGFDEIIVATGSVPRTMPMIPGFEKTMSFTELLKEKKEVGDKVLFFGGGQSSCEAAYDLILQGKHPIIVEYAGDLVAAQATCLANTSFLRDAMEYHKVPTYLHSTITEIHDGGVTVKGQDGKTF</sequence>
<keyword evidence="3" id="KW-0288">FMN</keyword>
<protein>
    <submittedName>
        <fullName evidence="6">2-enoate reductase</fullName>
    </submittedName>
</protein>
<organism evidence="6">
    <name type="scientific">human gut metagenome</name>
    <dbReference type="NCBI Taxonomy" id="408170"/>
    <lineage>
        <taxon>unclassified sequences</taxon>
        <taxon>metagenomes</taxon>
        <taxon>organismal metagenomes</taxon>
    </lineage>
</organism>
<comment type="caution">
    <text evidence="6">The sequence shown here is derived from an EMBL/GenBank/DDBJ whole genome shotgun (WGS) entry which is preliminary data.</text>
</comment>
<dbReference type="AlphaFoldDB" id="K1UF49"/>
<feature type="non-terminal residue" evidence="6">
    <location>
        <position position="1"/>
    </location>
</feature>
<dbReference type="InterPro" id="IPR023753">
    <property type="entry name" value="FAD/NAD-binding_dom"/>
</dbReference>